<evidence type="ECO:0000313" key="3">
    <source>
        <dbReference type="Proteomes" id="UP000187486"/>
    </source>
</evidence>
<keyword evidence="3" id="KW-1185">Reference proteome</keyword>
<sequence>MYRPSVQAVPGAKVLRHHPVARMAQRVVRNGQDALNARNAVSRHRSRSPRPNAASGHGGRCRLPIGSRRSTVAVSVPPAVPTTRRGG</sequence>
<dbReference type="AlphaFoldDB" id="A0A1R0KL28"/>
<feature type="region of interest" description="Disordered" evidence="1">
    <location>
        <begin position="30"/>
        <end position="87"/>
    </location>
</feature>
<organism evidence="2 3">
    <name type="scientific">Amycolatopsis coloradensis</name>
    <dbReference type="NCBI Taxonomy" id="76021"/>
    <lineage>
        <taxon>Bacteria</taxon>
        <taxon>Bacillati</taxon>
        <taxon>Actinomycetota</taxon>
        <taxon>Actinomycetes</taxon>
        <taxon>Pseudonocardiales</taxon>
        <taxon>Pseudonocardiaceae</taxon>
        <taxon>Amycolatopsis</taxon>
    </lineage>
</organism>
<dbReference type="EMBL" id="MQUQ01000015">
    <property type="protein sequence ID" value="OLZ47339.1"/>
    <property type="molecule type" value="Genomic_DNA"/>
</dbReference>
<name>A0A1R0KL28_9PSEU</name>
<dbReference type="Proteomes" id="UP000187486">
    <property type="component" value="Unassembled WGS sequence"/>
</dbReference>
<feature type="compositionally biased region" description="Low complexity" evidence="1">
    <location>
        <begin position="69"/>
        <end position="87"/>
    </location>
</feature>
<reference evidence="2 3" key="1">
    <citation type="submission" date="2016-01" db="EMBL/GenBank/DDBJ databases">
        <title>Amycolatopsis coloradensis genome sequencing and assembly.</title>
        <authorList>
            <person name="Mayilraj S."/>
        </authorList>
    </citation>
    <scope>NUCLEOTIDE SEQUENCE [LARGE SCALE GENOMIC DNA]</scope>
    <source>
        <strain evidence="2 3">DSM 44225</strain>
    </source>
</reference>
<accession>A0A1R0KL28</accession>
<comment type="caution">
    <text evidence="2">The sequence shown here is derived from an EMBL/GenBank/DDBJ whole genome shotgun (WGS) entry which is preliminary data.</text>
</comment>
<proteinExistence type="predicted"/>
<evidence type="ECO:0000313" key="2">
    <source>
        <dbReference type="EMBL" id="OLZ47339.1"/>
    </source>
</evidence>
<protein>
    <submittedName>
        <fullName evidence="2">Uncharacterized protein</fullName>
    </submittedName>
</protein>
<evidence type="ECO:0000256" key="1">
    <source>
        <dbReference type="SAM" id="MobiDB-lite"/>
    </source>
</evidence>
<dbReference type="STRING" id="76021.BS329_25750"/>
<gene>
    <name evidence="2" type="ORF">BS329_25750</name>
</gene>